<evidence type="ECO:0000313" key="2">
    <source>
        <dbReference type="EMBL" id="QKQ28816.1"/>
    </source>
</evidence>
<protein>
    <recommendedName>
        <fullName evidence="4">Lipoprotein</fullName>
    </recommendedName>
</protein>
<feature type="region of interest" description="Disordered" evidence="1">
    <location>
        <begin position="342"/>
        <end position="411"/>
    </location>
</feature>
<accession>A0A6N0I2L6</accession>
<feature type="compositionally biased region" description="Basic and acidic residues" evidence="1">
    <location>
        <begin position="364"/>
        <end position="402"/>
    </location>
</feature>
<dbReference type="PROSITE" id="PS51257">
    <property type="entry name" value="PROKAR_LIPOPROTEIN"/>
    <property type="match status" value="1"/>
</dbReference>
<dbReference type="AlphaFoldDB" id="A0A6N0I2L6"/>
<feature type="compositionally biased region" description="Acidic residues" evidence="1">
    <location>
        <begin position="347"/>
        <end position="360"/>
    </location>
</feature>
<name>A0A6N0I2L6_STAHO</name>
<dbReference type="Proteomes" id="UP000509636">
    <property type="component" value="Chromosome"/>
</dbReference>
<evidence type="ECO:0000313" key="3">
    <source>
        <dbReference type="Proteomes" id="UP000509636"/>
    </source>
</evidence>
<gene>
    <name evidence="2" type="ORF">FOB69_04680</name>
</gene>
<dbReference type="EMBL" id="CP054550">
    <property type="protein sequence ID" value="QKQ28816.1"/>
    <property type="molecule type" value="Genomic_DNA"/>
</dbReference>
<evidence type="ECO:0000256" key="1">
    <source>
        <dbReference type="SAM" id="MobiDB-lite"/>
    </source>
</evidence>
<feature type="compositionally biased region" description="Low complexity" evidence="1">
    <location>
        <begin position="42"/>
        <end position="52"/>
    </location>
</feature>
<evidence type="ECO:0008006" key="4">
    <source>
        <dbReference type="Google" id="ProtNLM"/>
    </source>
</evidence>
<organism evidence="2 3">
    <name type="scientific">Staphylococcus hominis</name>
    <dbReference type="NCBI Taxonomy" id="1290"/>
    <lineage>
        <taxon>Bacteria</taxon>
        <taxon>Bacillati</taxon>
        <taxon>Bacillota</taxon>
        <taxon>Bacilli</taxon>
        <taxon>Bacillales</taxon>
        <taxon>Staphylococcaceae</taxon>
        <taxon>Staphylococcus</taxon>
    </lineage>
</organism>
<feature type="compositionally biased region" description="Basic and acidic residues" evidence="1">
    <location>
        <begin position="30"/>
        <end position="39"/>
    </location>
</feature>
<sequence length="444" mass="49415">MKKHYLAIGAITATTLLAGCDLGDVIGNHNSDKQSEHKTSKSTHSSNQNHSNSNKHNKSKDNVDNLTQGEKVALALNDPSVSDYVINANELKNHSYFANYNGGGEQKNIDTYQLETTEQLEGAPSDMKFYNAQPAKGSFATIIGVGSDKVFIAATQSPGTYEQFMNSSTGHELDVDTLFDKYSKSIDYKEIAKQISFSGSKSSESRHTSNTDSKNSKEYFARVWLTARNDVDNIFKEDSMNYTPIDMSGEPINPYNKEASKVYPDGTILLSPSYMYLGHVIFKDNGDGTVTFYDVPSHFQDRRWDEDDYTKNETTRILNNGETKQLANPSEAKLDEVANHITSDTPEQPEEFDTDTESSSDDTSSEKDTSSDEKVTRANVIDKVEDYEGHQLDTDTYTYKEPEQDENGDWGFSILDKSGDLVGSYIVTSDGVVTKYDEHGDPID</sequence>
<proteinExistence type="predicted"/>
<reference evidence="2 3" key="1">
    <citation type="submission" date="2019-09" db="EMBL/GenBank/DDBJ databases">
        <title>FDA dAtabase for Regulatory Grade micrObial Sequences (FDA-ARGOS): Supporting development and validation of Infectious Disease Dx tests.</title>
        <authorList>
            <person name="Sciortino C."/>
            <person name="Tallon L."/>
            <person name="Sadzewicz L."/>
            <person name="Vavikolanu K."/>
            <person name="Mehta A."/>
            <person name="Aluvathingal J."/>
            <person name="Nadendla S."/>
            <person name="Nandy P."/>
            <person name="Geyer C."/>
            <person name="Yan Y."/>
            <person name="Sichtig H."/>
        </authorList>
    </citation>
    <scope>NUCLEOTIDE SEQUENCE [LARGE SCALE GENOMIC DNA]</scope>
    <source>
        <strain evidence="2 3">FDAARGOS_661</strain>
    </source>
</reference>
<feature type="region of interest" description="Disordered" evidence="1">
    <location>
        <begin position="29"/>
        <end position="63"/>
    </location>
</feature>